<proteinExistence type="predicted"/>
<name>A0AAV5KUV8_9ROSI</name>
<dbReference type="Proteomes" id="UP001054252">
    <property type="component" value="Unassembled WGS sequence"/>
</dbReference>
<sequence>MAPTGRPRGRPRKMGHTRMHAAWNAMRPLGFTQYMVVKTAKELLQVYGEEGWKFIEDEENSYKVLVDAILEKVEKREKKKNDTVHASSSTKSAVEVEKTPGIAFPAACCDDEDEPLISELQVTETPNSAAQTPKQRGGSDMKQRRRHYYHGWISNDWKEDLVELKPGPLAEKVAKLLLENVREKRKRWDVKPEDM</sequence>
<protein>
    <recommendedName>
        <fullName evidence="2">WIYLD domain-containing protein</fullName>
    </recommendedName>
</protein>
<feature type="domain" description="WIYLD" evidence="2">
    <location>
        <begin position="13"/>
        <end position="74"/>
    </location>
</feature>
<evidence type="ECO:0000259" key="2">
    <source>
        <dbReference type="Pfam" id="PF10440"/>
    </source>
</evidence>
<reference evidence="3 4" key="1">
    <citation type="journal article" date="2021" name="Commun. Biol.">
        <title>The genome of Shorea leprosula (Dipterocarpaceae) highlights the ecological relevance of drought in aseasonal tropical rainforests.</title>
        <authorList>
            <person name="Ng K.K.S."/>
            <person name="Kobayashi M.J."/>
            <person name="Fawcett J.A."/>
            <person name="Hatakeyama M."/>
            <person name="Paape T."/>
            <person name="Ng C.H."/>
            <person name="Ang C.C."/>
            <person name="Tnah L.H."/>
            <person name="Lee C.T."/>
            <person name="Nishiyama T."/>
            <person name="Sese J."/>
            <person name="O'Brien M.J."/>
            <person name="Copetti D."/>
            <person name="Mohd Noor M.I."/>
            <person name="Ong R.C."/>
            <person name="Putra M."/>
            <person name="Sireger I.Z."/>
            <person name="Indrioko S."/>
            <person name="Kosugi Y."/>
            <person name="Izuno A."/>
            <person name="Isagi Y."/>
            <person name="Lee S.L."/>
            <person name="Shimizu K.K."/>
        </authorList>
    </citation>
    <scope>NUCLEOTIDE SEQUENCE [LARGE SCALE GENOMIC DNA]</scope>
    <source>
        <strain evidence="3">214</strain>
    </source>
</reference>
<dbReference type="AlphaFoldDB" id="A0AAV5KUV8"/>
<keyword evidence="4" id="KW-1185">Reference proteome</keyword>
<dbReference type="EMBL" id="BPVZ01000079">
    <property type="protein sequence ID" value="GKV28318.1"/>
    <property type="molecule type" value="Genomic_DNA"/>
</dbReference>
<dbReference type="Pfam" id="PF10440">
    <property type="entry name" value="WIYLD"/>
    <property type="match status" value="1"/>
</dbReference>
<dbReference type="InterPro" id="IPR043017">
    <property type="entry name" value="WIYLD_dom_sf"/>
</dbReference>
<evidence type="ECO:0000256" key="1">
    <source>
        <dbReference type="SAM" id="MobiDB-lite"/>
    </source>
</evidence>
<dbReference type="PANTHER" id="PTHR34271:SF1">
    <property type="entry name" value="NUCLEOLAR HISTONE METHYLTRANSFERASE-RELATED PROTEIN"/>
    <property type="match status" value="1"/>
</dbReference>
<organism evidence="3 4">
    <name type="scientific">Rubroshorea leprosula</name>
    <dbReference type="NCBI Taxonomy" id="152421"/>
    <lineage>
        <taxon>Eukaryota</taxon>
        <taxon>Viridiplantae</taxon>
        <taxon>Streptophyta</taxon>
        <taxon>Embryophyta</taxon>
        <taxon>Tracheophyta</taxon>
        <taxon>Spermatophyta</taxon>
        <taxon>Magnoliopsida</taxon>
        <taxon>eudicotyledons</taxon>
        <taxon>Gunneridae</taxon>
        <taxon>Pentapetalae</taxon>
        <taxon>rosids</taxon>
        <taxon>malvids</taxon>
        <taxon>Malvales</taxon>
        <taxon>Dipterocarpaceae</taxon>
        <taxon>Rubroshorea</taxon>
    </lineage>
</organism>
<dbReference type="Gene3D" id="1.10.8.850">
    <property type="entry name" value="Histone-lysine N methyltransferase , C-terminal domain-like"/>
    <property type="match status" value="1"/>
</dbReference>
<gene>
    <name evidence="3" type="ORF">SLEP1_g37388</name>
</gene>
<comment type="caution">
    <text evidence="3">The sequence shown here is derived from an EMBL/GenBank/DDBJ whole genome shotgun (WGS) entry which is preliminary data.</text>
</comment>
<evidence type="ECO:0000313" key="3">
    <source>
        <dbReference type="EMBL" id="GKV28318.1"/>
    </source>
</evidence>
<evidence type="ECO:0000313" key="4">
    <source>
        <dbReference type="Proteomes" id="UP001054252"/>
    </source>
</evidence>
<feature type="region of interest" description="Disordered" evidence="1">
    <location>
        <begin position="122"/>
        <end position="144"/>
    </location>
</feature>
<feature type="compositionally biased region" description="Polar residues" evidence="1">
    <location>
        <begin position="122"/>
        <end position="134"/>
    </location>
</feature>
<dbReference type="InterPro" id="IPR018848">
    <property type="entry name" value="WIYLD_domain"/>
</dbReference>
<accession>A0AAV5KUV8</accession>
<dbReference type="PANTHER" id="PTHR34271">
    <property type="entry name" value="NUCLEOLAR HISTONE METHYLTRANSFERASE-RELATED PROTEIN"/>
    <property type="match status" value="1"/>
</dbReference>